<reference evidence="2 3" key="1">
    <citation type="submission" date="2017-08" db="EMBL/GenBank/DDBJ databases">
        <title>Acidophilic green algal genome provides insights into adaptation to an acidic environment.</title>
        <authorList>
            <person name="Hirooka S."/>
            <person name="Hirose Y."/>
            <person name="Kanesaki Y."/>
            <person name="Higuchi S."/>
            <person name="Fujiwara T."/>
            <person name="Onuma R."/>
            <person name="Era A."/>
            <person name="Ohbayashi R."/>
            <person name="Uzuka A."/>
            <person name="Nozaki H."/>
            <person name="Yoshikawa H."/>
            <person name="Miyagishima S.Y."/>
        </authorList>
    </citation>
    <scope>NUCLEOTIDE SEQUENCE [LARGE SCALE GENOMIC DNA]</scope>
    <source>
        <strain evidence="2 3">NIES-2499</strain>
    </source>
</reference>
<dbReference type="OrthoDB" id="536368at2759"/>
<sequence length="484" mass="52288">MKLQSISTTKRQWLSNGYPQTSTLSCALRCQAFSRKGFGDVAINNDERQRKAPKGKRVNIKREEAPIPNQGRLGLETSFKAVEKIEEGLQAQREDQDFQKRLTALKAEGALRRKDGQVVDAKPAENTAIFDTNIDYANPPSLGDTLLSQLNSDVSDPKLKTAQFGPNQVAVAGSALLLVLMYIVVSGGDFATSKRYKGVRPLLDAPDGIEAAMIKGRIAQLSNALEADPSNVEALEEEAVSYAQLFEFEKAAGLLDKLVAMRPRDGEAWRLLGETTLLSQQPARSTIAYEKAAALIPDDLQVLTGLADAYIANGQPGKAVDYLLALKTKRIASQQEQSKPLNSGISSEVGVIKEDVEVAAMTGPSSSEVKSSIPTAGTQEATPLATASASSVDTAAIDLLIGKVYGSWRGHDNDALATYDALIKSSPEDFRAYLAKGLFLKEHGRKADAERMFIQAKFYAPASRQAFIKQLSESNPVLDLPGDE</sequence>
<dbReference type="EMBL" id="BEGY01000006">
    <property type="protein sequence ID" value="GAX74303.1"/>
    <property type="molecule type" value="Genomic_DNA"/>
</dbReference>
<name>A0A250WU05_9CHLO</name>
<dbReference type="Pfam" id="PF13432">
    <property type="entry name" value="TPR_16"/>
    <property type="match status" value="2"/>
</dbReference>
<dbReference type="PROSITE" id="PS51257">
    <property type="entry name" value="PROKAR_LIPOPROTEIN"/>
    <property type="match status" value="1"/>
</dbReference>
<evidence type="ECO:0000256" key="1">
    <source>
        <dbReference type="SAM" id="Phobius"/>
    </source>
</evidence>
<dbReference type="AlphaFoldDB" id="A0A250WU05"/>
<accession>A0A250WU05</accession>
<keyword evidence="1" id="KW-1133">Transmembrane helix</keyword>
<comment type="caution">
    <text evidence="2">The sequence shown here is derived from an EMBL/GenBank/DDBJ whole genome shotgun (WGS) entry which is preliminary data.</text>
</comment>
<gene>
    <name evidence="2" type="ORF">CEUSTIGMA_g1752.t1</name>
</gene>
<evidence type="ECO:0000313" key="3">
    <source>
        <dbReference type="Proteomes" id="UP000232323"/>
    </source>
</evidence>
<evidence type="ECO:0008006" key="4">
    <source>
        <dbReference type="Google" id="ProtNLM"/>
    </source>
</evidence>
<dbReference type="SUPFAM" id="SSF48452">
    <property type="entry name" value="TPR-like"/>
    <property type="match status" value="1"/>
</dbReference>
<organism evidence="2 3">
    <name type="scientific">Chlamydomonas eustigma</name>
    <dbReference type="NCBI Taxonomy" id="1157962"/>
    <lineage>
        <taxon>Eukaryota</taxon>
        <taxon>Viridiplantae</taxon>
        <taxon>Chlorophyta</taxon>
        <taxon>core chlorophytes</taxon>
        <taxon>Chlorophyceae</taxon>
        <taxon>CS clade</taxon>
        <taxon>Chlamydomonadales</taxon>
        <taxon>Chlamydomonadaceae</taxon>
        <taxon>Chlamydomonas</taxon>
    </lineage>
</organism>
<keyword evidence="3" id="KW-1185">Reference proteome</keyword>
<dbReference type="Proteomes" id="UP000232323">
    <property type="component" value="Unassembled WGS sequence"/>
</dbReference>
<keyword evidence="1" id="KW-0472">Membrane</keyword>
<feature type="transmembrane region" description="Helical" evidence="1">
    <location>
        <begin position="169"/>
        <end position="191"/>
    </location>
</feature>
<proteinExistence type="predicted"/>
<protein>
    <recommendedName>
        <fullName evidence="4">Tetratricopeptide repeat-like domain-containing protein</fullName>
    </recommendedName>
</protein>
<evidence type="ECO:0000313" key="2">
    <source>
        <dbReference type="EMBL" id="GAX74303.1"/>
    </source>
</evidence>
<dbReference type="InterPro" id="IPR011990">
    <property type="entry name" value="TPR-like_helical_dom_sf"/>
</dbReference>
<dbReference type="Gene3D" id="1.25.40.10">
    <property type="entry name" value="Tetratricopeptide repeat domain"/>
    <property type="match status" value="1"/>
</dbReference>
<keyword evidence="1" id="KW-0812">Transmembrane</keyword>